<evidence type="ECO:0000313" key="2">
    <source>
        <dbReference type="EMBL" id="KAA6379156.1"/>
    </source>
</evidence>
<feature type="region of interest" description="Disordered" evidence="1">
    <location>
        <begin position="132"/>
        <end position="157"/>
    </location>
</feature>
<reference evidence="2 3" key="1">
    <citation type="submission" date="2019-03" db="EMBL/GenBank/DDBJ databases">
        <title>Single cell metagenomics reveals metabolic interactions within the superorganism composed of flagellate Streblomastix strix and complex community of Bacteroidetes bacteria on its surface.</title>
        <authorList>
            <person name="Treitli S.C."/>
            <person name="Kolisko M."/>
            <person name="Husnik F."/>
            <person name="Keeling P."/>
            <person name="Hampl V."/>
        </authorList>
    </citation>
    <scope>NUCLEOTIDE SEQUENCE [LARGE SCALE GENOMIC DNA]</scope>
    <source>
        <strain evidence="2">ST1C</strain>
    </source>
</reference>
<name>A0A5J4V9I0_9EUKA</name>
<feature type="non-terminal residue" evidence="2">
    <location>
        <position position="1"/>
    </location>
</feature>
<proteinExistence type="predicted"/>
<dbReference type="AlphaFoldDB" id="A0A5J4V9I0"/>
<evidence type="ECO:0000313" key="3">
    <source>
        <dbReference type="Proteomes" id="UP000324800"/>
    </source>
</evidence>
<comment type="caution">
    <text evidence="2">The sequence shown here is derived from an EMBL/GenBank/DDBJ whole genome shotgun (WGS) entry which is preliminary data.</text>
</comment>
<dbReference type="EMBL" id="SNRW01008671">
    <property type="protein sequence ID" value="KAA6379156.1"/>
    <property type="molecule type" value="Genomic_DNA"/>
</dbReference>
<feature type="region of interest" description="Disordered" evidence="1">
    <location>
        <begin position="1"/>
        <end position="51"/>
    </location>
</feature>
<feature type="compositionally biased region" description="Basic and acidic residues" evidence="1">
    <location>
        <begin position="1"/>
        <end position="19"/>
    </location>
</feature>
<dbReference type="Proteomes" id="UP000324800">
    <property type="component" value="Unassembled WGS sequence"/>
</dbReference>
<sequence length="157" mass="18036">RKNNQREEKKEEKAVERQYKGRRKRLNDINLRKNNQQSEIKDGDTGTISENSFELGVDGFLKDNNNKLNEDDEQEEEIESSIILSSSDSEDDIDNIFKPLRATPGKSTLNAKDLNNVVWLRNSKQQQMERLFTSPMRSAPLPERIKGQGEDIETGPS</sequence>
<gene>
    <name evidence="2" type="ORF">EZS28_025317</name>
</gene>
<evidence type="ECO:0000256" key="1">
    <source>
        <dbReference type="SAM" id="MobiDB-lite"/>
    </source>
</evidence>
<protein>
    <submittedName>
        <fullName evidence="2">Uncharacterized protein</fullName>
    </submittedName>
</protein>
<organism evidence="2 3">
    <name type="scientific">Streblomastix strix</name>
    <dbReference type="NCBI Taxonomy" id="222440"/>
    <lineage>
        <taxon>Eukaryota</taxon>
        <taxon>Metamonada</taxon>
        <taxon>Preaxostyla</taxon>
        <taxon>Oxymonadida</taxon>
        <taxon>Streblomastigidae</taxon>
        <taxon>Streblomastix</taxon>
    </lineage>
</organism>
<accession>A0A5J4V9I0</accession>